<dbReference type="RefSeq" id="WP_376844598.1">
    <property type="nucleotide sequence ID" value="NZ_JBHSFW010000001.1"/>
</dbReference>
<dbReference type="InterPro" id="IPR015868">
    <property type="entry name" value="Glutaminase"/>
</dbReference>
<feature type="binding site" evidence="6">
    <location>
        <position position="194"/>
    </location>
    <ligand>
        <name>substrate</name>
    </ligand>
</feature>
<feature type="binding site" evidence="6">
    <location>
        <position position="170"/>
    </location>
    <ligand>
        <name>substrate</name>
    </ligand>
</feature>
<evidence type="ECO:0000313" key="7">
    <source>
        <dbReference type="EMBL" id="MFC4617559.1"/>
    </source>
</evidence>
<evidence type="ECO:0000256" key="2">
    <source>
        <dbReference type="ARBA" id="ARBA00011881"/>
    </source>
</evidence>
<evidence type="ECO:0000256" key="3">
    <source>
        <dbReference type="ARBA" id="ARBA00012918"/>
    </source>
</evidence>
<comment type="similarity">
    <text evidence="1 6">Belongs to the glutaminase family.</text>
</comment>
<feature type="binding site" evidence="6">
    <location>
        <position position="66"/>
    </location>
    <ligand>
        <name>substrate</name>
    </ligand>
</feature>
<dbReference type="Pfam" id="PF04960">
    <property type="entry name" value="Glutaminase"/>
    <property type="match status" value="1"/>
</dbReference>
<dbReference type="EMBL" id="JBHSFW010000001">
    <property type="protein sequence ID" value="MFC4617559.1"/>
    <property type="molecule type" value="Genomic_DNA"/>
</dbReference>
<reference evidence="8" key="1">
    <citation type="journal article" date="2019" name="Int. J. Syst. Evol. Microbiol.">
        <title>The Global Catalogue of Microorganisms (GCM) 10K type strain sequencing project: providing services to taxonomists for standard genome sequencing and annotation.</title>
        <authorList>
            <consortium name="The Broad Institute Genomics Platform"/>
            <consortium name="The Broad Institute Genome Sequencing Center for Infectious Disease"/>
            <person name="Wu L."/>
            <person name="Ma J."/>
        </authorList>
    </citation>
    <scope>NUCLEOTIDE SEQUENCE [LARGE SCALE GENOMIC DNA]</scope>
    <source>
        <strain evidence="8">CGMCC 1.16306</strain>
    </source>
</reference>
<feature type="binding site" evidence="6">
    <location>
        <position position="163"/>
    </location>
    <ligand>
        <name>substrate</name>
    </ligand>
</feature>
<dbReference type="HAMAP" id="MF_00313">
    <property type="entry name" value="Glutaminase"/>
    <property type="match status" value="1"/>
</dbReference>
<dbReference type="Gene3D" id="3.40.710.10">
    <property type="entry name" value="DD-peptidase/beta-lactamase superfamily"/>
    <property type="match status" value="1"/>
</dbReference>
<evidence type="ECO:0000256" key="4">
    <source>
        <dbReference type="ARBA" id="ARBA00022801"/>
    </source>
</evidence>
<comment type="catalytic activity">
    <reaction evidence="5 6">
        <text>L-glutamine + H2O = L-glutamate + NH4(+)</text>
        <dbReference type="Rhea" id="RHEA:15889"/>
        <dbReference type="ChEBI" id="CHEBI:15377"/>
        <dbReference type="ChEBI" id="CHEBI:28938"/>
        <dbReference type="ChEBI" id="CHEBI:29985"/>
        <dbReference type="ChEBI" id="CHEBI:58359"/>
        <dbReference type="EC" id="3.5.1.2"/>
    </reaction>
</comment>
<protein>
    <recommendedName>
        <fullName evidence="3 6">Glutaminase</fullName>
        <ecNumber evidence="3 6">3.5.1.2</ecNumber>
    </recommendedName>
</protein>
<dbReference type="GO" id="GO:0004359">
    <property type="term" value="F:glutaminase activity"/>
    <property type="evidence" value="ECO:0007669"/>
    <property type="project" value="UniProtKB-EC"/>
</dbReference>
<feature type="binding site" evidence="6">
    <location>
        <position position="118"/>
    </location>
    <ligand>
        <name>substrate</name>
    </ligand>
</feature>
<name>A0ABV9GJ44_9BACL</name>
<evidence type="ECO:0000256" key="6">
    <source>
        <dbReference type="HAMAP-Rule" id="MF_00313"/>
    </source>
</evidence>
<dbReference type="Proteomes" id="UP001596022">
    <property type="component" value="Unassembled WGS sequence"/>
</dbReference>
<sequence length="311" mass="33261">MPLILDPKELESLIEKNRAMAKDGQAASYIPELATADTNTLGLSIAPLNGQTVTIGDCGKPFTMQSISKVISLMFVLMESGFEAVFSKVGMEPSGEPFNSISKLEATEDKRPLNPMINAGAIAVASMIQGKNVNDRFNKVVAFIHKITSNKDIDLNERVYQSEIATGDRNRSLAFFMKSLGVIETDVTDALDLYFRLCSIDVKCADLAHIGAFLANNGVIPGTHERLVDAKIVKAVNTIMFTAGMYNESGESAMRTGLPAKSGVSGGILAVVPGIAGIGIIGPAINKKGNSIAGLHLLADLSKRYGWHLFK</sequence>
<evidence type="ECO:0000313" key="8">
    <source>
        <dbReference type="Proteomes" id="UP001596022"/>
    </source>
</evidence>
<dbReference type="InterPro" id="IPR012338">
    <property type="entry name" value="Beta-lactam/transpept-like"/>
</dbReference>
<dbReference type="SUPFAM" id="SSF56601">
    <property type="entry name" value="beta-lactamase/transpeptidase-like"/>
    <property type="match status" value="1"/>
</dbReference>
<keyword evidence="6" id="KW-0007">Acetylation</keyword>
<feature type="binding site" evidence="6">
    <location>
        <position position="246"/>
    </location>
    <ligand>
        <name>substrate</name>
    </ligand>
</feature>
<accession>A0ABV9GJ44</accession>
<gene>
    <name evidence="6 7" type="primary">glsA</name>
    <name evidence="7" type="ORF">ACFO4N_02300</name>
</gene>
<organism evidence="7 8">
    <name type="scientific">Camelliibacillus cellulosilyticus</name>
    <dbReference type="NCBI Taxonomy" id="2174486"/>
    <lineage>
        <taxon>Bacteria</taxon>
        <taxon>Bacillati</taxon>
        <taxon>Bacillota</taxon>
        <taxon>Bacilli</taxon>
        <taxon>Bacillales</taxon>
        <taxon>Sporolactobacillaceae</taxon>
        <taxon>Camelliibacillus</taxon>
    </lineage>
</organism>
<dbReference type="PANTHER" id="PTHR12544">
    <property type="entry name" value="GLUTAMINASE"/>
    <property type="match status" value="1"/>
</dbReference>
<keyword evidence="8" id="KW-1185">Reference proteome</keyword>
<dbReference type="NCBIfam" id="TIGR03814">
    <property type="entry name" value="Gln_ase"/>
    <property type="match status" value="1"/>
</dbReference>
<evidence type="ECO:0000256" key="5">
    <source>
        <dbReference type="ARBA" id="ARBA00049534"/>
    </source>
</evidence>
<dbReference type="EC" id="3.5.1.2" evidence="3 6"/>
<comment type="caution">
    <text evidence="7">The sequence shown here is derived from an EMBL/GenBank/DDBJ whole genome shotgun (WGS) entry which is preliminary data.</text>
</comment>
<dbReference type="PANTHER" id="PTHR12544:SF29">
    <property type="entry name" value="GLUTAMINASE"/>
    <property type="match status" value="1"/>
</dbReference>
<feature type="binding site" evidence="6">
    <location>
        <position position="264"/>
    </location>
    <ligand>
        <name>substrate</name>
    </ligand>
</feature>
<comment type="subunit">
    <text evidence="2 6">Homotetramer.</text>
</comment>
<keyword evidence="4 6" id="KW-0378">Hydrolase</keyword>
<proteinExistence type="inferred from homology"/>
<evidence type="ECO:0000256" key="1">
    <source>
        <dbReference type="ARBA" id="ARBA00011076"/>
    </source>
</evidence>